<evidence type="ECO:0000313" key="3">
    <source>
        <dbReference type="EMBL" id="NHZ36608.1"/>
    </source>
</evidence>
<dbReference type="Proteomes" id="UP000785613">
    <property type="component" value="Unassembled WGS sequence"/>
</dbReference>
<reference evidence="3 4" key="1">
    <citation type="submission" date="2019-09" db="EMBL/GenBank/DDBJ databases">
        <title>Taxonomy of Antarctic Massilia spp.: description of Massilia rubra sp. nov., Massilia aquatica sp. nov., Massilia mucilaginosa sp. nov., Massilia frigida sp. nov. isolated from streams, lakes and regoliths.</title>
        <authorList>
            <person name="Holochova P."/>
            <person name="Sedlacek I."/>
            <person name="Kralova S."/>
            <person name="Maslanova I."/>
            <person name="Busse H.-J."/>
            <person name="Stankova E."/>
            <person name="Vrbovska V."/>
            <person name="Kovarovic V."/>
            <person name="Bartak M."/>
            <person name="Svec P."/>
            <person name="Pantucek R."/>
        </authorList>
    </citation>
    <scope>NUCLEOTIDE SEQUENCE [LARGE SCALE GENOMIC DNA]</scope>
    <source>
        <strain evidence="3 4">CCM 8692</strain>
    </source>
</reference>
<evidence type="ECO:0000256" key="1">
    <source>
        <dbReference type="SAM" id="MobiDB-lite"/>
    </source>
</evidence>
<evidence type="ECO:0000259" key="2">
    <source>
        <dbReference type="Pfam" id="PF13569"/>
    </source>
</evidence>
<keyword evidence="4" id="KW-1185">Reference proteome</keyword>
<feature type="region of interest" description="Disordered" evidence="1">
    <location>
        <begin position="20"/>
        <end position="61"/>
    </location>
</feature>
<dbReference type="Pfam" id="PF13569">
    <property type="entry name" value="DUF4132"/>
    <property type="match status" value="1"/>
</dbReference>
<name>A0ABX0LPT1_9BURK</name>
<evidence type="ECO:0000313" key="4">
    <source>
        <dbReference type="Proteomes" id="UP000785613"/>
    </source>
</evidence>
<proteinExistence type="predicted"/>
<organism evidence="3 4">
    <name type="scientific">Massilia rubra</name>
    <dbReference type="NCBI Taxonomy" id="2607910"/>
    <lineage>
        <taxon>Bacteria</taxon>
        <taxon>Pseudomonadati</taxon>
        <taxon>Pseudomonadota</taxon>
        <taxon>Betaproteobacteria</taxon>
        <taxon>Burkholderiales</taxon>
        <taxon>Oxalobacteraceae</taxon>
        <taxon>Telluria group</taxon>
        <taxon>Massilia</taxon>
    </lineage>
</organism>
<feature type="domain" description="DUF4132" evidence="2">
    <location>
        <begin position="184"/>
        <end position="369"/>
    </location>
</feature>
<comment type="caution">
    <text evidence="3">The sequence shown here is derived from an EMBL/GenBank/DDBJ whole genome shotgun (WGS) entry which is preliminary data.</text>
</comment>
<dbReference type="InterPro" id="IPR025406">
    <property type="entry name" value="DUF4132"/>
</dbReference>
<sequence length="449" mass="48657">MRSTCSATCCAFPRACGSTPASPRCGRPARRPRWPRLHGTCSAPGSSISATQRKTGPLPPSAVLGDDNLARKLAPMIRDWPGEGLHARAGYGLDVLAAIGTETAMMLLSAIAQRGGTASLREKAREAITQVAAARNMTADELEDRLTPELGLDEQGTLLLDFGPRQFLVGFDEALKPYVRDQDGAPLADLPKPRQGDDADLARAATERYKTLKKDVRGIASHQVQRLEMAMCTQRRWTPEIFLACLAGHALVRHLVRRLVWGVYRDGRLESCFRVGQDGCVTDGADDAYVLAQGDDIRIGIAHAVEMSASDTAAFGDLFGDYELVQPFQQMGRDTYALSTAELASGRLLRWDGVVVPTGHLIGLTKRSWRRGRTQERSYVRDASKAMAGGLLAELTFEPGFMAAMVDQHPEQTLKQVLLTGPGTQGAPLAAPDPVVASELIRDLQQLCV</sequence>
<protein>
    <submittedName>
        <fullName evidence="3">DUF4132 domain-containing protein</fullName>
    </submittedName>
</protein>
<accession>A0ABX0LPT1</accession>
<feature type="compositionally biased region" description="Polar residues" evidence="1">
    <location>
        <begin position="43"/>
        <end position="54"/>
    </location>
</feature>
<dbReference type="EMBL" id="VUYU01000019">
    <property type="protein sequence ID" value="NHZ36608.1"/>
    <property type="molecule type" value="Genomic_DNA"/>
</dbReference>
<feature type="compositionally biased region" description="Basic residues" evidence="1">
    <location>
        <begin position="27"/>
        <end position="36"/>
    </location>
</feature>
<gene>
    <name evidence="3" type="ORF">F0185_23875</name>
</gene>